<organism evidence="2">
    <name type="scientific">Leptolyngbya sp. NK1-12</name>
    <dbReference type="NCBI Taxonomy" id="2547451"/>
    <lineage>
        <taxon>Bacteria</taxon>
        <taxon>Bacillati</taxon>
        <taxon>Cyanobacteriota</taxon>
        <taxon>Cyanophyceae</taxon>
        <taxon>Leptolyngbyales</taxon>
        <taxon>Leptolyngbyaceae</taxon>
        <taxon>Leptolyngbya group</taxon>
        <taxon>Leptolyngbya</taxon>
    </lineage>
</organism>
<dbReference type="InterPro" id="IPR007607">
    <property type="entry name" value="BacA/B"/>
</dbReference>
<gene>
    <name evidence="2" type="ORF">HJG54_18115</name>
</gene>
<dbReference type="PANTHER" id="PTHR35024:SF4">
    <property type="entry name" value="POLYMER-FORMING CYTOSKELETAL PROTEIN"/>
    <property type="match status" value="1"/>
</dbReference>
<accession>A0AA96WFR7</accession>
<reference evidence="2" key="1">
    <citation type="submission" date="2020-05" db="EMBL/GenBank/DDBJ databases">
        <authorList>
            <person name="Zhu T."/>
            <person name="Keshari N."/>
            <person name="Lu X."/>
        </authorList>
    </citation>
    <scope>NUCLEOTIDE SEQUENCE</scope>
    <source>
        <strain evidence="2">NK1-12</strain>
    </source>
</reference>
<dbReference type="EMBL" id="CP053586">
    <property type="protein sequence ID" value="WNZ24578.1"/>
    <property type="molecule type" value="Genomic_DNA"/>
</dbReference>
<sequence>MFKRSQGRTLTYLSATSEIQGTLNVEGNLRIDGIVHGTVEVRGDLEVAKTGLVEGPELKAHNIVVHGVIKARIVAEGQLILTRTARLEGDITARSVDIEAGAHYVGHIATPEVKALPAPSPYPELIGVEEQRLPTP</sequence>
<evidence type="ECO:0000256" key="1">
    <source>
        <dbReference type="ARBA" id="ARBA00044755"/>
    </source>
</evidence>
<protein>
    <submittedName>
        <fullName evidence="2">Polymer-forming cytoskeletal protein</fullName>
    </submittedName>
</protein>
<dbReference type="RefSeq" id="WP_316430446.1">
    <property type="nucleotide sequence ID" value="NZ_CP053586.1"/>
</dbReference>
<comment type="similarity">
    <text evidence="1">Belongs to the bactofilin family.</text>
</comment>
<dbReference type="AlphaFoldDB" id="A0AA96WFR7"/>
<dbReference type="PANTHER" id="PTHR35024">
    <property type="entry name" value="HYPOTHETICAL CYTOSOLIC PROTEIN"/>
    <property type="match status" value="1"/>
</dbReference>
<proteinExistence type="inferred from homology"/>
<name>A0AA96WFR7_9CYAN</name>
<dbReference type="Pfam" id="PF04519">
    <property type="entry name" value="Bactofilin"/>
    <property type="match status" value="1"/>
</dbReference>
<evidence type="ECO:0000313" key="2">
    <source>
        <dbReference type="EMBL" id="WNZ24578.1"/>
    </source>
</evidence>